<dbReference type="RefSeq" id="WP_012903616.1">
    <property type="nucleotide sequence ID" value="NC_013715.1"/>
</dbReference>
<dbReference type="Proteomes" id="UP000001883">
    <property type="component" value="Chromosome"/>
</dbReference>
<dbReference type="GO" id="GO:0009228">
    <property type="term" value="P:thiamine biosynthetic process"/>
    <property type="evidence" value="ECO:0007669"/>
    <property type="project" value="UniProtKB-KW"/>
</dbReference>
<evidence type="ECO:0000313" key="13">
    <source>
        <dbReference type="EMBL" id="BAI64966.1"/>
    </source>
</evidence>
<dbReference type="SUPFAM" id="SSF53613">
    <property type="entry name" value="Ribokinase-like"/>
    <property type="match status" value="1"/>
</dbReference>
<keyword evidence="9" id="KW-0784">Thiamine biosynthesis</keyword>
<dbReference type="GO" id="GO:0008972">
    <property type="term" value="F:phosphomethylpyrimidine kinase activity"/>
    <property type="evidence" value="ECO:0007669"/>
    <property type="project" value="UniProtKB-EC"/>
</dbReference>
<reference evidence="13 14" key="2">
    <citation type="journal article" date="2010" name="J Osaka Dent Univ">
        <title>Isolation and identification of Rothia mucilaginosa from persistent apical periodontitis lesions.</title>
        <authorList>
            <person name="Yamane K."/>
            <person name="Yoshida M."/>
            <person name="Fujihira T."/>
            <person name="Baba T."/>
            <person name="Tsuji N."/>
            <person name="Hayashi H."/>
            <person name="Sugimori C."/>
            <person name="Yamanaka T."/>
            <person name="Mashimo C."/>
            <person name="Nambu T."/>
            <person name="Kawai H."/>
            <person name="Fukushima H."/>
        </authorList>
    </citation>
    <scope>NUCLEOTIDE SEQUENCE [LARGE SCALE GENOMIC DNA]</scope>
    <source>
        <strain evidence="13 14">DY-18</strain>
    </source>
</reference>
<dbReference type="FunFam" id="3.40.1190.20:FF:000003">
    <property type="entry name" value="Phosphomethylpyrimidine kinase ThiD"/>
    <property type="match status" value="1"/>
</dbReference>
<dbReference type="SUPFAM" id="SSF48613">
    <property type="entry name" value="Heme oxygenase-like"/>
    <property type="match status" value="1"/>
</dbReference>
<comment type="pathway">
    <text evidence="4">Cofactor biosynthesis; thiamine diphosphate biosynthesis; 4-amino-2-methyl-5-diphosphomethylpyrimidine from 5-amino-1-(5-phospho-D-ribosyl)imidazole: step 3/3.</text>
</comment>
<dbReference type="GO" id="GO:0005524">
    <property type="term" value="F:ATP binding"/>
    <property type="evidence" value="ECO:0007669"/>
    <property type="project" value="UniProtKB-KW"/>
</dbReference>
<dbReference type="HOGENOM" id="CLU_020520_2_0_11"/>
<evidence type="ECO:0000256" key="9">
    <source>
        <dbReference type="ARBA" id="ARBA00022977"/>
    </source>
</evidence>
<dbReference type="GO" id="GO:0008902">
    <property type="term" value="F:hydroxymethylpyrimidine kinase activity"/>
    <property type="evidence" value="ECO:0007669"/>
    <property type="project" value="UniProtKB-EC"/>
</dbReference>
<keyword evidence="7 13" id="KW-0418">Kinase</keyword>
<dbReference type="CDD" id="cd01169">
    <property type="entry name" value="HMPP_kinase"/>
    <property type="match status" value="1"/>
</dbReference>
<evidence type="ECO:0000259" key="11">
    <source>
        <dbReference type="Pfam" id="PF03070"/>
    </source>
</evidence>
<evidence type="ECO:0000256" key="1">
    <source>
        <dbReference type="ARBA" id="ARBA00000151"/>
    </source>
</evidence>
<dbReference type="Gene3D" id="1.20.910.10">
    <property type="entry name" value="Heme oxygenase-like"/>
    <property type="match status" value="1"/>
</dbReference>
<dbReference type="PANTHER" id="PTHR20858">
    <property type="entry name" value="PHOSPHOMETHYLPYRIMIDINE KINASE"/>
    <property type="match status" value="1"/>
</dbReference>
<dbReference type="Pfam" id="PF03070">
    <property type="entry name" value="TENA_THI-4"/>
    <property type="match status" value="1"/>
</dbReference>
<evidence type="ECO:0000256" key="5">
    <source>
        <dbReference type="ARBA" id="ARBA00022679"/>
    </source>
</evidence>
<comment type="catalytic activity">
    <reaction evidence="1">
        <text>4-amino-5-hydroxymethyl-2-methylpyrimidine + ATP = 4-amino-2-methyl-5-(phosphooxymethyl)pyrimidine + ADP + H(+)</text>
        <dbReference type="Rhea" id="RHEA:23096"/>
        <dbReference type="ChEBI" id="CHEBI:15378"/>
        <dbReference type="ChEBI" id="CHEBI:16892"/>
        <dbReference type="ChEBI" id="CHEBI:30616"/>
        <dbReference type="ChEBI" id="CHEBI:58354"/>
        <dbReference type="ChEBI" id="CHEBI:456216"/>
        <dbReference type="EC" id="2.7.1.49"/>
    </reaction>
</comment>
<feature type="compositionally biased region" description="Polar residues" evidence="10">
    <location>
        <begin position="28"/>
        <end position="40"/>
    </location>
</feature>
<dbReference type="eggNOG" id="COG0351">
    <property type="taxonomic scope" value="Bacteria"/>
</dbReference>
<accession>D2NTJ0</accession>
<gene>
    <name evidence="13" type="ordered locus">RMDY18_11340</name>
</gene>
<dbReference type="InterPro" id="IPR016084">
    <property type="entry name" value="Haem_Oase-like_multi-hlx"/>
</dbReference>
<dbReference type="Gene3D" id="3.40.1190.20">
    <property type="match status" value="1"/>
</dbReference>
<reference evidence="13 14" key="3">
    <citation type="journal article" date="2010" name="Sequencing">
        <title>Complete Genome Sequence of Rothia mucilaginosa DY-18: A Clinical Isolate with Dense Meshwork-Like Structures from a Persistent Apical Periodontitis Lesion.</title>
        <authorList>
            <person name="Yamane K."/>
            <person name="Nambu T."/>
            <person name="Yamanaka T."/>
            <person name="Mashimo C."/>
            <person name="Sugimori C."/>
            <person name="Leung K.-P."/>
            <person name="Fukushima H."/>
        </authorList>
    </citation>
    <scope>NUCLEOTIDE SEQUENCE [LARGE SCALE GENOMIC DNA]</scope>
    <source>
        <strain evidence="13 14">DY-18</strain>
    </source>
</reference>
<dbReference type="NCBIfam" id="TIGR00097">
    <property type="entry name" value="HMP-P_kinase"/>
    <property type="match status" value="1"/>
</dbReference>
<proteinExistence type="predicted"/>
<comment type="catalytic activity">
    <reaction evidence="2">
        <text>4-amino-2-methyl-5-(phosphooxymethyl)pyrimidine + ATP = 4-amino-2-methyl-5-(diphosphooxymethyl)pyrimidine + ADP</text>
        <dbReference type="Rhea" id="RHEA:19893"/>
        <dbReference type="ChEBI" id="CHEBI:30616"/>
        <dbReference type="ChEBI" id="CHEBI:57841"/>
        <dbReference type="ChEBI" id="CHEBI:58354"/>
        <dbReference type="ChEBI" id="CHEBI:456216"/>
        <dbReference type="EC" id="2.7.4.7"/>
    </reaction>
</comment>
<dbReference type="UniPathway" id="UPA00060">
    <property type="reaction ID" value="UER00138"/>
</dbReference>
<dbReference type="AlphaFoldDB" id="D2NTJ0"/>
<evidence type="ECO:0000256" key="8">
    <source>
        <dbReference type="ARBA" id="ARBA00022840"/>
    </source>
</evidence>
<evidence type="ECO:0000256" key="10">
    <source>
        <dbReference type="SAM" id="MobiDB-lite"/>
    </source>
</evidence>
<keyword evidence="6" id="KW-0547">Nucleotide-binding</keyword>
<feature type="domain" description="Thiaminase-2/PQQC" evidence="11">
    <location>
        <begin position="393"/>
        <end position="586"/>
    </location>
</feature>
<dbReference type="NCBIfam" id="NF011301">
    <property type="entry name" value="PRK14713.1"/>
    <property type="match status" value="1"/>
</dbReference>
<keyword evidence="5" id="KW-0808">Transferase</keyword>
<dbReference type="InterPro" id="IPR004305">
    <property type="entry name" value="Thiaminase-2/PQQC"/>
</dbReference>
<evidence type="ECO:0000313" key="14">
    <source>
        <dbReference type="Proteomes" id="UP000001883"/>
    </source>
</evidence>
<evidence type="ECO:0000256" key="2">
    <source>
        <dbReference type="ARBA" id="ARBA00000565"/>
    </source>
</evidence>
<name>D2NTJ0_ROTMD</name>
<dbReference type="GO" id="GO:0005829">
    <property type="term" value="C:cytosol"/>
    <property type="evidence" value="ECO:0007669"/>
    <property type="project" value="TreeGrafter"/>
</dbReference>
<keyword evidence="14" id="KW-1185">Reference proteome</keyword>
<organism evidence="13 14">
    <name type="scientific">Rothia mucilaginosa (strain DY-18)</name>
    <name type="common">Stomatococcus mucilaginosus</name>
    <dbReference type="NCBI Taxonomy" id="680646"/>
    <lineage>
        <taxon>Bacteria</taxon>
        <taxon>Bacillati</taxon>
        <taxon>Actinomycetota</taxon>
        <taxon>Actinomycetes</taxon>
        <taxon>Micrococcales</taxon>
        <taxon>Micrococcaceae</taxon>
        <taxon>Rothia</taxon>
    </lineage>
</organism>
<dbReference type="KEGG" id="rmu:RMDY18_11340"/>
<feature type="region of interest" description="Disordered" evidence="10">
    <location>
        <begin position="1"/>
        <end position="44"/>
    </location>
</feature>
<dbReference type="InterPro" id="IPR013749">
    <property type="entry name" value="PM/HMP-P_kinase-1"/>
</dbReference>
<feature type="domain" description="Pyridoxamine kinase/Phosphomethylpyrimidine kinase" evidence="12">
    <location>
        <begin position="56"/>
        <end position="267"/>
    </location>
</feature>
<protein>
    <submittedName>
        <fullName evidence="13">Hydroxymethylpyrimidine/phosphomethylpyrimidine kinase</fullName>
    </submittedName>
</protein>
<evidence type="ECO:0000256" key="4">
    <source>
        <dbReference type="ARBA" id="ARBA00004769"/>
    </source>
</evidence>
<dbReference type="EMBL" id="AP011540">
    <property type="protein sequence ID" value="BAI64966.1"/>
    <property type="molecule type" value="Genomic_DNA"/>
</dbReference>
<dbReference type="GO" id="GO:0009229">
    <property type="term" value="P:thiamine diphosphate biosynthetic process"/>
    <property type="evidence" value="ECO:0007669"/>
    <property type="project" value="UniProtKB-UniPathway"/>
</dbReference>
<dbReference type="InterPro" id="IPR029056">
    <property type="entry name" value="Ribokinase-like"/>
</dbReference>
<reference evidence="14" key="1">
    <citation type="submission" date="2009-07" db="EMBL/GenBank/DDBJ databases">
        <title>Complete genome sequence of Rothia mucilaginosa DJ.</title>
        <authorList>
            <person name="Yamane K."/>
            <person name="Nambu T."/>
            <person name="Mashimo C."/>
            <person name="Sugimori C."/>
            <person name="Yamanaka T."/>
            <person name="Leung K."/>
            <person name="Fukushima H."/>
        </authorList>
    </citation>
    <scope>NUCLEOTIDE SEQUENCE [LARGE SCALE GENOMIC DNA]</scope>
    <source>
        <strain evidence="14">DY-18</strain>
    </source>
</reference>
<keyword evidence="8" id="KW-0067">ATP-binding</keyword>
<dbReference type="STRING" id="680646.RMDY18_11340"/>
<dbReference type="eggNOG" id="COG0819">
    <property type="taxonomic scope" value="Bacteria"/>
</dbReference>
<dbReference type="Pfam" id="PF08543">
    <property type="entry name" value="Phos_pyr_kin"/>
    <property type="match status" value="1"/>
</dbReference>
<feature type="compositionally biased region" description="Polar residues" evidence="10">
    <location>
        <begin position="11"/>
        <end position="21"/>
    </location>
</feature>
<evidence type="ECO:0000259" key="12">
    <source>
        <dbReference type="Pfam" id="PF08543"/>
    </source>
</evidence>
<evidence type="ECO:0000256" key="3">
    <source>
        <dbReference type="ARBA" id="ARBA00003848"/>
    </source>
</evidence>
<evidence type="ECO:0000256" key="6">
    <source>
        <dbReference type="ARBA" id="ARBA00022741"/>
    </source>
</evidence>
<dbReference type="PANTHER" id="PTHR20858:SF17">
    <property type="entry name" value="HYDROXYMETHYLPYRIMIDINE_PHOSPHOMETHYLPYRIMIDINE KINASE THI20-RELATED"/>
    <property type="match status" value="1"/>
</dbReference>
<sequence>MAEQPTAPSCAPTSNPSTLSNPAPGASASGTPRAPQTAQVPQAARVPRVLSIAGTDPSGGAGIQADLKSIAASGGYGMCVTTSLVAQNTCGVREVFTPPLEFLTAQLAAVFDDVTVDAVKIGMLGDADTIRTVRTWLSEHPVPVVVLDPVMIASSGDRLLQAEAEQALRDLVPLVNVITPNIPELAVLCEKEPAQTFDEAHEQAANLAAATGTTVIVKGGHLCGQDAGNTAVFPDGTCAHVRTPRLDSRNTHGTGCSLSSSLATRLGVELLQHAEVAEHTAEQSVLTSEDTHRALQWSTRWLHESIAAGAGLQVGSGEGHGPVDHAARARRLEAAASAYPWHHLLATTDSEGNTLDGTSPERLLPVSPVPAGEAVVKPAGPWTAALWAAGGETWHQILDLPFVRALGDGTLDEDLFAFYLDQDALYLRDYSRALATLSARADTAEAQVHWAAGAHEAIAAESQLHEGWLANRARLGGPSPITMGYTNFLRASAAGDDYVVGAAAILPCYWLYEEVGAVLSSQNHADHPYAEWLSMYGGEEFAADVARSLAEVERAFEAASPAQRVRAAQAYLSACVYEREFFDQAHRALR</sequence>
<comment type="function">
    <text evidence="3">Catalyzes the phosphorylation of hydroxymethylpyrimidine phosphate (HMP-P) to HMP-PP, and of HMP to HMP-P.</text>
</comment>
<dbReference type="CDD" id="cd19365">
    <property type="entry name" value="TenA_C-like"/>
    <property type="match status" value="1"/>
</dbReference>
<dbReference type="InterPro" id="IPR004399">
    <property type="entry name" value="HMP/HMP-P_kinase_dom"/>
</dbReference>
<evidence type="ECO:0000256" key="7">
    <source>
        <dbReference type="ARBA" id="ARBA00022777"/>
    </source>
</evidence>